<accession>A0A553URH3</accession>
<reference evidence="3 4" key="1">
    <citation type="submission" date="2019-07" db="EMBL/GenBank/DDBJ databases">
        <title>Deinococcus detaillus sp. nov., isolated from humus soil in Antarctica.</title>
        <authorList>
            <person name="Zhang K."/>
        </authorList>
    </citation>
    <scope>NUCLEOTIDE SEQUENCE [LARGE SCALE GENOMIC DNA]</scope>
    <source>
        <strain evidence="3 4">H1</strain>
    </source>
</reference>
<feature type="transmembrane region" description="Helical" evidence="1">
    <location>
        <begin position="304"/>
        <end position="326"/>
    </location>
</feature>
<feature type="transmembrane region" description="Helical" evidence="1">
    <location>
        <begin position="223"/>
        <end position="244"/>
    </location>
</feature>
<protein>
    <submittedName>
        <fullName evidence="3">CPBP family intramembrane metalloprotease</fullName>
    </submittedName>
</protein>
<dbReference type="Pfam" id="PF02517">
    <property type="entry name" value="Rce1-like"/>
    <property type="match status" value="1"/>
</dbReference>
<dbReference type="GO" id="GO:0004175">
    <property type="term" value="F:endopeptidase activity"/>
    <property type="evidence" value="ECO:0007669"/>
    <property type="project" value="UniProtKB-ARBA"/>
</dbReference>
<dbReference type="AlphaFoldDB" id="A0A553URH3"/>
<keyword evidence="1" id="KW-0472">Membrane</keyword>
<keyword evidence="1" id="KW-1133">Transmembrane helix</keyword>
<name>A0A553URH3_9DEIO</name>
<dbReference type="RefSeq" id="WP_143721313.1">
    <property type="nucleotide sequence ID" value="NZ_VKDB01000016.1"/>
</dbReference>
<keyword evidence="4" id="KW-1185">Reference proteome</keyword>
<keyword evidence="3" id="KW-0645">Protease</keyword>
<feature type="transmembrane region" description="Helical" evidence="1">
    <location>
        <begin position="65"/>
        <end position="86"/>
    </location>
</feature>
<dbReference type="InterPro" id="IPR052710">
    <property type="entry name" value="CAAX_protease"/>
</dbReference>
<comment type="caution">
    <text evidence="3">The sequence shown here is derived from an EMBL/GenBank/DDBJ whole genome shotgun (WGS) entry which is preliminary data.</text>
</comment>
<dbReference type="EMBL" id="VKDB01000016">
    <property type="protein sequence ID" value="TSA82551.1"/>
    <property type="molecule type" value="Genomic_DNA"/>
</dbReference>
<keyword evidence="1" id="KW-0812">Transmembrane</keyword>
<dbReference type="OrthoDB" id="65511at2"/>
<dbReference type="GO" id="GO:0006508">
    <property type="term" value="P:proteolysis"/>
    <property type="evidence" value="ECO:0007669"/>
    <property type="project" value="UniProtKB-KW"/>
</dbReference>
<gene>
    <name evidence="3" type="ORF">FNU79_13350</name>
</gene>
<dbReference type="InterPro" id="IPR003675">
    <property type="entry name" value="Rce1/LyrA-like_dom"/>
</dbReference>
<dbReference type="GO" id="GO:0080120">
    <property type="term" value="P:CAAX-box protein maturation"/>
    <property type="evidence" value="ECO:0007669"/>
    <property type="project" value="UniProtKB-ARBA"/>
</dbReference>
<proteinExistence type="predicted"/>
<keyword evidence="3" id="KW-0378">Hydrolase</keyword>
<evidence type="ECO:0000259" key="2">
    <source>
        <dbReference type="Pfam" id="PF02517"/>
    </source>
</evidence>
<dbReference type="Proteomes" id="UP000316092">
    <property type="component" value="Unassembled WGS sequence"/>
</dbReference>
<dbReference type="PANTHER" id="PTHR36435">
    <property type="entry name" value="SLR1288 PROTEIN"/>
    <property type="match status" value="1"/>
</dbReference>
<dbReference type="GO" id="GO:0008237">
    <property type="term" value="F:metallopeptidase activity"/>
    <property type="evidence" value="ECO:0007669"/>
    <property type="project" value="UniProtKB-KW"/>
</dbReference>
<feature type="transmembrane region" description="Helical" evidence="1">
    <location>
        <begin position="184"/>
        <end position="211"/>
    </location>
</feature>
<sequence length="334" mass="35498">MADLPPYKTSPDLHPVSELFAGEVAPLPAELKPGQPPITPAEGAWAALIVLGMQNLISALATRVFHLPLGVSLLLAFLSTVIVFGLTMRRTALALFQDSRWRTRPNWGVMFGAFGLGFVASRAFLLFVLSLWPQGAQTVPEFASKGYDVWVLLLVAGFLIPVAEEIAFRGLLLRGLEWVRGPVFAAVVSSLLFGFAHGAPAQVIAILPLAWLLARSVQYSGSLWTSVGVHILNNALAVGLGALLQGRDMNALTGDLASTTIPLSLGLAALLIGVAALVVGTLWLTPRTSPAPALRFPSWPVWTVSTLVLVVLVVAVVVLATVPIFFPQLNPKGL</sequence>
<evidence type="ECO:0000313" key="4">
    <source>
        <dbReference type="Proteomes" id="UP000316092"/>
    </source>
</evidence>
<feature type="transmembrane region" description="Helical" evidence="1">
    <location>
        <begin position="265"/>
        <end position="284"/>
    </location>
</feature>
<evidence type="ECO:0000256" key="1">
    <source>
        <dbReference type="SAM" id="Phobius"/>
    </source>
</evidence>
<feature type="transmembrane region" description="Helical" evidence="1">
    <location>
        <begin position="107"/>
        <end position="129"/>
    </location>
</feature>
<organism evidence="3 4">
    <name type="scientific">Deinococcus detaillensis</name>
    <dbReference type="NCBI Taxonomy" id="2592048"/>
    <lineage>
        <taxon>Bacteria</taxon>
        <taxon>Thermotogati</taxon>
        <taxon>Deinococcota</taxon>
        <taxon>Deinococci</taxon>
        <taxon>Deinococcales</taxon>
        <taxon>Deinococcaceae</taxon>
        <taxon>Deinococcus</taxon>
    </lineage>
</organism>
<feature type="domain" description="CAAX prenyl protease 2/Lysostaphin resistance protein A-like" evidence="2">
    <location>
        <begin position="149"/>
        <end position="236"/>
    </location>
</feature>
<evidence type="ECO:0000313" key="3">
    <source>
        <dbReference type="EMBL" id="TSA82551.1"/>
    </source>
</evidence>
<dbReference type="PANTHER" id="PTHR36435:SF1">
    <property type="entry name" value="CAAX AMINO TERMINAL PROTEASE FAMILY PROTEIN"/>
    <property type="match status" value="1"/>
</dbReference>
<keyword evidence="3" id="KW-0482">Metalloprotease</keyword>
<feature type="transmembrane region" description="Helical" evidence="1">
    <location>
        <begin position="149"/>
        <end position="172"/>
    </location>
</feature>